<dbReference type="PROSITE" id="PS50011">
    <property type="entry name" value="PROTEIN_KINASE_DOM"/>
    <property type="match status" value="1"/>
</dbReference>
<evidence type="ECO:0000313" key="3">
    <source>
        <dbReference type="Proteomes" id="UP000076722"/>
    </source>
</evidence>
<accession>A0A164QMZ3</accession>
<dbReference type="Gene3D" id="1.10.510.10">
    <property type="entry name" value="Transferase(Phosphotransferase) domain 1"/>
    <property type="match status" value="1"/>
</dbReference>
<sequence>MSQDIDDLSFLEKRSPSELLWTRYQPWLESLGYTLRRRFRPDWKPSWLTSGVSALDSEDGIPMHVRGHVMDATRSSDGLRVMLKLAPTETQELNLWRYLSSPPLLSDPRNHCVPLLEAHPLPDTDELVLAVMPLLIFYNERPFETMGEVLQCLHTLIEGVVFLHEHNVAHLDLCKVNTMMDPVKMYPKAFHPSEPGCYTASPESSEVIIPAPHTSRTISPVRYYIIDFGESRRYQSYEARGYVSGTVGHSLDVPEFKTNEPFDPFALDIRALGDMIKTNLYDVSLVISFPTPLRN</sequence>
<dbReference type="STRING" id="1314777.A0A164QMZ3"/>
<organism evidence="2 3">
    <name type="scientific">Sistotremastrum niveocremeum HHB9708</name>
    <dbReference type="NCBI Taxonomy" id="1314777"/>
    <lineage>
        <taxon>Eukaryota</taxon>
        <taxon>Fungi</taxon>
        <taxon>Dikarya</taxon>
        <taxon>Basidiomycota</taxon>
        <taxon>Agaricomycotina</taxon>
        <taxon>Agaricomycetes</taxon>
        <taxon>Sistotremastrales</taxon>
        <taxon>Sistotremastraceae</taxon>
        <taxon>Sertulicium</taxon>
        <taxon>Sertulicium niveocremeum</taxon>
    </lineage>
</organism>
<dbReference type="Proteomes" id="UP000076722">
    <property type="component" value="Unassembled WGS sequence"/>
</dbReference>
<feature type="domain" description="Protein kinase" evidence="1">
    <location>
        <begin position="55"/>
        <end position="295"/>
    </location>
</feature>
<dbReference type="AlphaFoldDB" id="A0A164QMZ3"/>
<keyword evidence="3" id="KW-1185">Reference proteome</keyword>
<dbReference type="GO" id="GO:0005524">
    <property type="term" value="F:ATP binding"/>
    <property type="evidence" value="ECO:0007669"/>
    <property type="project" value="InterPro"/>
</dbReference>
<dbReference type="OrthoDB" id="5987198at2759"/>
<evidence type="ECO:0000313" key="2">
    <source>
        <dbReference type="EMBL" id="KZS89809.1"/>
    </source>
</evidence>
<dbReference type="InterPro" id="IPR011009">
    <property type="entry name" value="Kinase-like_dom_sf"/>
</dbReference>
<dbReference type="SUPFAM" id="SSF56112">
    <property type="entry name" value="Protein kinase-like (PK-like)"/>
    <property type="match status" value="1"/>
</dbReference>
<dbReference type="GO" id="GO:0004672">
    <property type="term" value="F:protein kinase activity"/>
    <property type="evidence" value="ECO:0007669"/>
    <property type="project" value="InterPro"/>
</dbReference>
<reference evidence="2 3" key="1">
    <citation type="journal article" date="2016" name="Mol. Biol. Evol.">
        <title>Comparative Genomics of Early-Diverging Mushroom-Forming Fungi Provides Insights into the Origins of Lignocellulose Decay Capabilities.</title>
        <authorList>
            <person name="Nagy L.G."/>
            <person name="Riley R."/>
            <person name="Tritt A."/>
            <person name="Adam C."/>
            <person name="Daum C."/>
            <person name="Floudas D."/>
            <person name="Sun H."/>
            <person name="Yadav J.S."/>
            <person name="Pangilinan J."/>
            <person name="Larsson K.H."/>
            <person name="Matsuura K."/>
            <person name="Barry K."/>
            <person name="Labutti K."/>
            <person name="Kuo R."/>
            <person name="Ohm R.A."/>
            <person name="Bhattacharya S.S."/>
            <person name="Shirouzu T."/>
            <person name="Yoshinaga Y."/>
            <person name="Martin F.M."/>
            <person name="Grigoriev I.V."/>
            <person name="Hibbett D.S."/>
        </authorList>
    </citation>
    <scope>NUCLEOTIDE SEQUENCE [LARGE SCALE GENOMIC DNA]</scope>
    <source>
        <strain evidence="2 3">HHB9708</strain>
    </source>
</reference>
<protein>
    <recommendedName>
        <fullName evidence="1">Protein kinase domain-containing protein</fullName>
    </recommendedName>
</protein>
<dbReference type="EMBL" id="KV419425">
    <property type="protein sequence ID" value="KZS89809.1"/>
    <property type="molecule type" value="Genomic_DNA"/>
</dbReference>
<evidence type="ECO:0000259" key="1">
    <source>
        <dbReference type="PROSITE" id="PS50011"/>
    </source>
</evidence>
<name>A0A164QMZ3_9AGAM</name>
<gene>
    <name evidence="2" type="ORF">SISNIDRAFT_469063</name>
</gene>
<dbReference type="InterPro" id="IPR000719">
    <property type="entry name" value="Prot_kinase_dom"/>
</dbReference>
<proteinExistence type="predicted"/>